<evidence type="ECO:0000256" key="16">
    <source>
        <dbReference type="ARBA" id="ARBA00048679"/>
    </source>
</evidence>
<name>A0AAV7DU85_ARIFI</name>
<evidence type="ECO:0000256" key="13">
    <source>
        <dbReference type="ARBA" id="ARBA00023136"/>
    </source>
</evidence>
<feature type="binding site" evidence="17">
    <location>
        <position position="604"/>
    </location>
    <ligand>
        <name>ATP</name>
        <dbReference type="ChEBI" id="CHEBI:30616"/>
    </ligand>
</feature>
<dbReference type="SUPFAM" id="SSF56112">
    <property type="entry name" value="Protein kinase-like (PK-like)"/>
    <property type="match status" value="1"/>
</dbReference>
<dbReference type="EMBL" id="JAINDJ010000008">
    <property type="protein sequence ID" value="KAG9440089.1"/>
    <property type="molecule type" value="Genomic_DNA"/>
</dbReference>
<reference evidence="20 21" key="1">
    <citation type="submission" date="2021-07" db="EMBL/GenBank/DDBJ databases">
        <title>The Aristolochia fimbriata genome: insights into angiosperm evolution, floral development and chemical biosynthesis.</title>
        <authorList>
            <person name="Jiao Y."/>
        </authorList>
    </citation>
    <scope>NUCLEOTIDE SEQUENCE [LARGE SCALE GENOMIC DNA]</scope>
    <source>
        <strain evidence="20">IBCAS-2021</strain>
        <tissue evidence="20">Leaf</tissue>
    </source>
</reference>
<feature type="chain" id="PRO_5043720163" description="non-specific serine/threonine protein kinase" evidence="18">
    <location>
        <begin position="22"/>
        <end position="908"/>
    </location>
</feature>
<keyword evidence="8" id="KW-0677">Repeat</keyword>
<keyword evidence="7" id="KW-0812">Transmembrane</keyword>
<dbReference type="InterPro" id="IPR008271">
    <property type="entry name" value="Ser/Thr_kinase_AS"/>
</dbReference>
<comment type="catalytic activity">
    <reaction evidence="16">
        <text>L-seryl-[protein] + ATP = O-phospho-L-seryl-[protein] + ADP + H(+)</text>
        <dbReference type="Rhea" id="RHEA:17989"/>
        <dbReference type="Rhea" id="RHEA-COMP:9863"/>
        <dbReference type="Rhea" id="RHEA-COMP:11604"/>
        <dbReference type="ChEBI" id="CHEBI:15378"/>
        <dbReference type="ChEBI" id="CHEBI:29999"/>
        <dbReference type="ChEBI" id="CHEBI:30616"/>
        <dbReference type="ChEBI" id="CHEBI:83421"/>
        <dbReference type="ChEBI" id="CHEBI:456216"/>
        <dbReference type="EC" id="2.7.11.1"/>
    </reaction>
</comment>
<dbReference type="GO" id="GO:0004674">
    <property type="term" value="F:protein serine/threonine kinase activity"/>
    <property type="evidence" value="ECO:0007669"/>
    <property type="project" value="UniProtKB-KW"/>
</dbReference>
<keyword evidence="13" id="KW-0472">Membrane</keyword>
<comment type="caution">
    <text evidence="20">The sequence shown here is derived from an EMBL/GenBank/DDBJ whole genome shotgun (WGS) entry which is preliminary data.</text>
</comment>
<dbReference type="PANTHER" id="PTHR45631:SF27">
    <property type="entry name" value="PROTEIN KINASE DOMAIN-CONTAINING PROTEIN"/>
    <property type="match status" value="1"/>
</dbReference>
<dbReference type="AlphaFoldDB" id="A0AAV7DU85"/>
<keyword evidence="4" id="KW-0597">Phosphoprotein</keyword>
<keyword evidence="18" id="KW-0732">Signal</keyword>
<dbReference type="PROSITE" id="PS50011">
    <property type="entry name" value="PROTEIN_KINASE_DOM"/>
    <property type="match status" value="1"/>
</dbReference>
<comment type="catalytic activity">
    <reaction evidence="15">
        <text>L-threonyl-[protein] + ATP = O-phospho-L-threonyl-[protein] + ADP + H(+)</text>
        <dbReference type="Rhea" id="RHEA:46608"/>
        <dbReference type="Rhea" id="RHEA-COMP:11060"/>
        <dbReference type="Rhea" id="RHEA-COMP:11605"/>
        <dbReference type="ChEBI" id="CHEBI:15378"/>
        <dbReference type="ChEBI" id="CHEBI:30013"/>
        <dbReference type="ChEBI" id="CHEBI:30616"/>
        <dbReference type="ChEBI" id="CHEBI:61977"/>
        <dbReference type="ChEBI" id="CHEBI:456216"/>
        <dbReference type="EC" id="2.7.11.1"/>
    </reaction>
</comment>
<dbReference type="Proteomes" id="UP000825729">
    <property type="component" value="Unassembled WGS sequence"/>
</dbReference>
<dbReference type="Gene3D" id="3.80.10.10">
    <property type="entry name" value="Ribonuclease Inhibitor"/>
    <property type="match status" value="1"/>
</dbReference>
<evidence type="ECO:0000256" key="3">
    <source>
        <dbReference type="ARBA" id="ARBA00022527"/>
    </source>
</evidence>
<keyword evidence="3" id="KW-0723">Serine/threonine-protein kinase</keyword>
<keyword evidence="14" id="KW-0675">Receptor</keyword>
<evidence type="ECO:0000256" key="9">
    <source>
        <dbReference type="ARBA" id="ARBA00022741"/>
    </source>
</evidence>
<dbReference type="InterPro" id="IPR001611">
    <property type="entry name" value="Leu-rich_rpt"/>
</dbReference>
<feature type="domain" description="Protein kinase" evidence="19">
    <location>
        <begin position="576"/>
        <end position="853"/>
    </location>
</feature>
<dbReference type="Gene3D" id="2.60.120.430">
    <property type="entry name" value="Galactose-binding lectin"/>
    <property type="match status" value="1"/>
</dbReference>
<protein>
    <recommendedName>
        <fullName evidence="2">non-specific serine/threonine protein kinase</fullName>
        <ecNumber evidence="2">2.7.11.1</ecNumber>
    </recommendedName>
</protein>
<evidence type="ECO:0000313" key="21">
    <source>
        <dbReference type="Proteomes" id="UP000825729"/>
    </source>
</evidence>
<keyword evidence="21" id="KW-1185">Reference proteome</keyword>
<dbReference type="FunFam" id="3.30.200.20:FF:000162">
    <property type="entry name" value="Adenine nucleotide alpha hydrolase-like domain kinase"/>
    <property type="match status" value="1"/>
</dbReference>
<evidence type="ECO:0000256" key="10">
    <source>
        <dbReference type="ARBA" id="ARBA00022777"/>
    </source>
</evidence>
<dbReference type="InterPro" id="IPR017441">
    <property type="entry name" value="Protein_kinase_ATP_BS"/>
</dbReference>
<evidence type="ECO:0000256" key="15">
    <source>
        <dbReference type="ARBA" id="ARBA00047899"/>
    </source>
</evidence>
<comment type="subcellular location">
    <subcellularLocation>
        <location evidence="1">Membrane</location>
        <topology evidence="1">Single-pass membrane protein</topology>
    </subcellularLocation>
</comment>
<dbReference type="SUPFAM" id="SSF52058">
    <property type="entry name" value="L domain-like"/>
    <property type="match status" value="1"/>
</dbReference>
<dbReference type="PROSITE" id="PS00107">
    <property type="entry name" value="PROTEIN_KINASE_ATP"/>
    <property type="match status" value="1"/>
</dbReference>
<proteinExistence type="predicted"/>
<accession>A0AAV7DU85</accession>
<dbReference type="GO" id="GO:0005524">
    <property type="term" value="F:ATP binding"/>
    <property type="evidence" value="ECO:0007669"/>
    <property type="project" value="UniProtKB-UniRule"/>
</dbReference>
<evidence type="ECO:0000313" key="20">
    <source>
        <dbReference type="EMBL" id="KAG9440089.1"/>
    </source>
</evidence>
<dbReference type="InterPro" id="IPR032675">
    <property type="entry name" value="LRR_dom_sf"/>
</dbReference>
<keyword evidence="6" id="KW-0808">Transferase</keyword>
<dbReference type="SMART" id="SM00220">
    <property type="entry name" value="S_TKc"/>
    <property type="match status" value="1"/>
</dbReference>
<keyword evidence="5" id="KW-0433">Leucine-rich repeat</keyword>
<evidence type="ECO:0000256" key="18">
    <source>
        <dbReference type="SAM" id="SignalP"/>
    </source>
</evidence>
<keyword evidence="12" id="KW-1133">Transmembrane helix</keyword>
<evidence type="ECO:0000256" key="1">
    <source>
        <dbReference type="ARBA" id="ARBA00004167"/>
    </source>
</evidence>
<evidence type="ECO:0000256" key="12">
    <source>
        <dbReference type="ARBA" id="ARBA00022989"/>
    </source>
</evidence>
<dbReference type="Gene3D" id="1.10.510.10">
    <property type="entry name" value="Transferase(Phosphotransferase) domain 1"/>
    <property type="match status" value="1"/>
</dbReference>
<evidence type="ECO:0000256" key="7">
    <source>
        <dbReference type="ARBA" id="ARBA00022692"/>
    </source>
</evidence>
<organism evidence="20 21">
    <name type="scientific">Aristolochia fimbriata</name>
    <name type="common">White veined hardy Dutchman's pipe vine</name>
    <dbReference type="NCBI Taxonomy" id="158543"/>
    <lineage>
        <taxon>Eukaryota</taxon>
        <taxon>Viridiplantae</taxon>
        <taxon>Streptophyta</taxon>
        <taxon>Embryophyta</taxon>
        <taxon>Tracheophyta</taxon>
        <taxon>Spermatophyta</taxon>
        <taxon>Magnoliopsida</taxon>
        <taxon>Magnoliidae</taxon>
        <taxon>Piperales</taxon>
        <taxon>Aristolochiaceae</taxon>
        <taxon>Aristolochia</taxon>
    </lineage>
</organism>
<keyword evidence="9 17" id="KW-0547">Nucleotide-binding</keyword>
<evidence type="ECO:0000256" key="4">
    <source>
        <dbReference type="ARBA" id="ARBA00022553"/>
    </source>
</evidence>
<keyword evidence="10" id="KW-0418">Kinase</keyword>
<evidence type="ECO:0000256" key="14">
    <source>
        <dbReference type="ARBA" id="ARBA00023170"/>
    </source>
</evidence>
<dbReference type="InterPro" id="IPR011009">
    <property type="entry name" value="Kinase-like_dom_sf"/>
</dbReference>
<evidence type="ECO:0000256" key="5">
    <source>
        <dbReference type="ARBA" id="ARBA00022614"/>
    </source>
</evidence>
<evidence type="ECO:0000256" key="11">
    <source>
        <dbReference type="ARBA" id="ARBA00022840"/>
    </source>
</evidence>
<dbReference type="Pfam" id="PF07714">
    <property type="entry name" value="PK_Tyr_Ser-Thr"/>
    <property type="match status" value="1"/>
</dbReference>
<evidence type="ECO:0000256" key="8">
    <source>
        <dbReference type="ARBA" id="ARBA00022737"/>
    </source>
</evidence>
<dbReference type="PROSITE" id="PS00108">
    <property type="entry name" value="PROTEIN_KINASE_ST"/>
    <property type="match status" value="1"/>
</dbReference>
<keyword evidence="11 17" id="KW-0067">ATP-binding</keyword>
<evidence type="ECO:0000256" key="6">
    <source>
        <dbReference type="ARBA" id="ARBA00022679"/>
    </source>
</evidence>
<dbReference type="CDD" id="cd14066">
    <property type="entry name" value="STKc_IRAK"/>
    <property type="match status" value="1"/>
</dbReference>
<dbReference type="EC" id="2.7.11.1" evidence="2"/>
<dbReference type="InterPro" id="IPR024788">
    <property type="entry name" value="Malectin-like_Carb-bd_dom"/>
</dbReference>
<dbReference type="Gene3D" id="3.30.200.20">
    <property type="entry name" value="Phosphorylase Kinase, domain 1"/>
    <property type="match status" value="1"/>
</dbReference>
<dbReference type="Pfam" id="PF00560">
    <property type="entry name" value="LRR_1"/>
    <property type="match status" value="1"/>
</dbReference>
<dbReference type="FunFam" id="1.10.510.10:FF:000146">
    <property type="entry name" value="LRR receptor-like serine/threonine-protein kinase IOS1"/>
    <property type="match status" value="1"/>
</dbReference>
<dbReference type="InterPro" id="IPR001245">
    <property type="entry name" value="Ser-Thr/Tyr_kinase_cat_dom"/>
</dbReference>
<evidence type="ECO:0000259" key="19">
    <source>
        <dbReference type="PROSITE" id="PS50011"/>
    </source>
</evidence>
<evidence type="ECO:0000256" key="2">
    <source>
        <dbReference type="ARBA" id="ARBA00012513"/>
    </source>
</evidence>
<evidence type="ECO:0000256" key="17">
    <source>
        <dbReference type="PROSITE-ProRule" id="PRU10141"/>
    </source>
</evidence>
<dbReference type="GO" id="GO:0016020">
    <property type="term" value="C:membrane"/>
    <property type="evidence" value="ECO:0007669"/>
    <property type="project" value="UniProtKB-SubCell"/>
</dbReference>
<dbReference type="InterPro" id="IPR000719">
    <property type="entry name" value="Prot_kinase_dom"/>
</dbReference>
<dbReference type="Pfam" id="PF12819">
    <property type="entry name" value="Malectin_like"/>
    <property type="match status" value="1"/>
</dbReference>
<dbReference type="PANTHER" id="PTHR45631">
    <property type="entry name" value="OS07G0107800 PROTEIN-RELATED"/>
    <property type="match status" value="1"/>
</dbReference>
<gene>
    <name evidence="20" type="ORF">H6P81_020254</name>
</gene>
<feature type="signal peptide" evidence="18">
    <location>
        <begin position="1"/>
        <end position="21"/>
    </location>
</feature>
<sequence length="908" mass="101366">MGFVTRFGCLLAVLLLAQVVAQEEFVSLDCCSQSKRTDPVTNLIWVPDDGWLLSGGICRNLSSPFLKDSSYNGLRVFEGDSASKWCYNLSTISQHDYLVRGTFFNGAAMQSYSGTLFNISIDATPFGQEASVMDREEEVEVEAIVRATHHNLNFCLVKWKGNPYISKLQLRPLSDSRYLKDNPDVILKLVKRVDVGNTREQIRYPADPYDRIWSVDEKPGEYLVQPASNTISIYPANSSNVPINVLETAVTHTERLQFLFNDSGDIPYERFLVCLYFLELDPSIAVGQRVFDIYANGEKIRGSFDIREDGTSNYNEVVFPVPNKNGFLNITLAKNSTTRQAAGPLCNAYEIFQVHKSVPGTSQKDVDGIVEVRDELLRANPENDLLKSWSGDPCLPTYWKGLSCLPNNGVYVIMRIDLSSNRLRGSLPKAISELTDLQELNVRNNSFLGSIPESFSSLKHLTKLLYGCNLLSNNQLPQGIDQSKLASDYGKCHNQVSANPQSQRNYIIGSVLGASIFSLLVGTVCSCFYRRVQRVDVTKTAMQTNAVFSIPSMDDFDKKPIFIQAFSLECIEAATNKYKTMIGEGGFGTVFRGTLPDGQDVAVKVRSATSTQGTREFENELNLPSAIQHENLVPLLGYCCENDQQILVYPFMSNGSLQDRLYGNASTRKPLDWQIRLSIALGAARGLLYLHTFAGRSVIHRDVKSSNILLDHSMCAKVADFGFSKYAPQEGDSGVSLEVRGTAGYLDPEYYTTQQLSAKSDVFSFGVVLLEIITGREPLNIHRPRNEWSLIEWAKPFIRESRIEEIVDPNIKSGYHAEAMWRVVEVALCCIEPFSTYRPCMADIVRELEDALIIENNASEYMRSIESFGGSNRYFSIDKKVLAAPTTPTLSEPSPILLSQSIVPPQPR</sequence>